<dbReference type="GO" id="GO:0030435">
    <property type="term" value="P:sporulation resulting in formation of a cellular spore"/>
    <property type="evidence" value="ECO:0007669"/>
    <property type="project" value="UniProtKB-KW"/>
</dbReference>
<dbReference type="GO" id="GO:0005886">
    <property type="term" value="C:plasma membrane"/>
    <property type="evidence" value="ECO:0007669"/>
    <property type="project" value="UniProtKB-SubCell"/>
</dbReference>
<dbReference type="GO" id="GO:0030436">
    <property type="term" value="P:asexual sporulation"/>
    <property type="evidence" value="ECO:0007669"/>
    <property type="project" value="InterPro"/>
</dbReference>
<dbReference type="EC" id="3.4.23.-" evidence="1"/>
<reference evidence="4 5" key="1">
    <citation type="submission" date="2018-08" db="EMBL/GenBank/DDBJ databases">
        <title>Bacillus chawlae sp. nov., Bacillus glennii sp. nov., and Bacillus saganii sp. nov. Isolated from the Vehicle Assembly Building at Kennedy Space Center where the Viking Spacecraft were Assembled.</title>
        <authorList>
            <person name="Seuylemezian A."/>
            <person name="Vaishampayan P."/>
        </authorList>
    </citation>
    <scope>NUCLEOTIDE SEQUENCE [LARGE SCALE GENOMIC DNA]</scope>
    <source>
        <strain evidence="4 5">V47-23a</strain>
    </source>
</reference>
<dbReference type="GO" id="GO:0006508">
    <property type="term" value="P:proteolysis"/>
    <property type="evidence" value="ECO:0007669"/>
    <property type="project" value="UniProtKB-KW"/>
</dbReference>
<dbReference type="RefSeq" id="WP_117328438.1">
    <property type="nucleotide sequence ID" value="NZ_QVTE01000066.1"/>
</dbReference>
<feature type="active site" evidence="2">
    <location>
        <position position="183"/>
    </location>
</feature>
<dbReference type="GO" id="GO:0004190">
    <property type="term" value="F:aspartic-type endopeptidase activity"/>
    <property type="evidence" value="ECO:0007669"/>
    <property type="project" value="UniProtKB-KW"/>
</dbReference>
<name>A0A372LBG1_9BACI</name>
<comment type="similarity">
    <text evidence="1">Belongs to the peptidase U4 family.</text>
</comment>
<comment type="function">
    <text evidence="1">Probable aspartic protease that is responsible for the proteolytic cleavage of the RNA polymerase sigma E factor (SigE/spoIIGB) to yield the active peptide in the mother cell during sporulation. Responds to a signal from the forespore that is triggered by the extracellular signal protein SpoIIR.</text>
</comment>
<dbReference type="OrthoDB" id="2690199at2"/>
<evidence type="ECO:0000256" key="3">
    <source>
        <dbReference type="SAM" id="Phobius"/>
    </source>
</evidence>
<feature type="transmembrane region" description="Helical" evidence="3">
    <location>
        <begin position="130"/>
        <end position="147"/>
    </location>
</feature>
<dbReference type="Pfam" id="PF03419">
    <property type="entry name" value="Peptidase_U4"/>
    <property type="match status" value="1"/>
</dbReference>
<feature type="transmembrane region" description="Helical" evidence="3">
    <location>
        <begin position="6"/>
        <end position="27"/>
    </location>
</feature>
<dbReference type="AlphaFoldDB" id="A0A372LBG1"/>
<keyword evidence="1" id="KW-0749">Sporulation</keyword>
<dbReference type="Proteomes" id="UP000264541">
    <property type="component" value="Unassembled WGS sequence"/>
</dbReference>
<gene>
    <name evidence="4" type="primary">spoIIGA</name>
    <name evidence="4" type="ORF">D0469_19750</name>
</gene>
<keyword evidence="3" id="KW-0812">Transmembrane</keyword>
<feature type="transmembrane region" description="Helical" evidence="3">
    <location>
        <begin position="34"/>
        <end position="56"/>
    </location>
</feature>
<proteinExistence type="inferred from homology"/>
<evidence type="ECO:0000256" key="2">
    <source>
        <dbReference type="PIRSR" id="PIRSR018571-1"/>
    </source>
</evidence>
<evidence type="ECO:0000256" key="1">
    <source>
        <dbReference type="PIRNR" id="PIRNR018571"/>
    </source>
</evidence>
<feature type="transmembrane region" description="Helical" evidence="3">
    <location>
        <begin position="62"/>
        <end position="81"/>
    </location>
</feature>
<protein>
    <recommendedName>
        <fullName evidence="1">Sporulation sigma-E factor-processing peptidase</fullName>
        <ecNumber evidence="1">3.4.23.-</ecNumber>
    </recommendedName>
    <alternativeName>
        <fullName evidence="1">Membrane-associated aspartic protease</fullName>
    </alternativeName>
    <alternativeName>
        <fullName evidence="1">Stage II sporulation protein GA</fullName>
    </alternativeName>
</protein>
<dbReference type="NCBIfam" id="TIGR02854">
    <property type="entry name" value="spore_II_GA"/>
    <property type="match status" value="1"/>
</dbReference>
<dbReference type="EMBL" id="QVTE01000066">
    <property type="protein sequence ID" value="RFU63189.1"/>
    <property type="molecule type" value="Genomic_DNA"/>
</dbReference>
<organism evidence="4 5">
    <name type="scientific">Peribacillus saganii</name>
    <dbReference type="NCBI Taxonomy" id="2303992"/>
    <lineage>
        <taxon>Bacteria</taxon>
        <taxon>Bacillati</taxon>
        <taxon>Bacillota</taxon>
        <taxon>Bacilli</taxon>
        <taxon>Bacillales</taxon>
        <taxon>Bacillaceae</taxon>
        <taxon>Peribacillus</taxon>
    </lineage>
</organism>
<feature type="transmembrane region" description="Helical" evidence="3">
    <location>
        <begin position="88"/>
        <end position="110"/>
    </location>
</feature>
<sequence length="308" mass="34712">MTLYLDVIWLLNWCFDCLLLYWTAILLKRKVKGWRIMIGGFIGSLIIILAFTPYQWLTGDLFVKLLFSFFMIITVFGFVRLRLFLKGLLLLYFITFLSGGVLLGLHYFFQFNPSALNSGFIQMTAGFGDPASWIFVLLGFPAAWYFSKRSIDNIEMASIAFDQLVTVAIKLKNCEWTVTGLVDSGNQLYDPISGSPVMILSVRGIEEDLPENVLRIIDDVDSFLSGDGSMDVEWDDRLRIIPCKVVGNDKGLLAAFKADSIRVHQENGILDATKSLISFTRQQLSPDEAYQAIVHPKMLTGTNIRTAS</sequence>
<comment type="subunit">
    <text evidence="1">Self-associates. Interacts with SigE. Interacts with SpoIIR.</text>
</comment>
<dbReference type="PIRSF" id="PIRSF018571">
    <property type="entry name" value="SpoIIGA"/>
    <property type="match status" value="1"/>
</dbReference>
<keyword evidence="1" id="KW-0645">Protease</keyword>
<evidence type="ECO:0000313" key="5">
    <source>
        <dbReference type="Proteomes" id="UP000264541"/>
    </source>
</evidence>
<comment type="subcellular location">
    <subcellularLocation>
        <location evidence="1">Cell membrane</location>
    </subcellularLocation>
</comment>
<keyword evidence="1" id="KW-0064">Aspartyl protease</keyword>
<comment type="caution">
    <text evidence="4">The sequence shown here is derived from an EMBL/GenBank/DDBJ whole genome shotgun (WGS) entry which is preliminary data.</text>
</comment>
<evidence type="ECO:0000313" key="4">
    <source>
        <dbReference type="EMBL" id="RFU63189.1"/>
    </source>
</evidence>
<dbReference type="InterPro" id="IPR005081">
    <property type="entry name" value="SpoIIGA"/>
</dbReference>
<keyword evidence="1" id="KW-1003">Cell membrane</keyword>
<accession>A0A372LBG1</accession>
<keyword evidence="1 3" id="KW-0472">Membrane</keyword>
<keyword evidence="3" id="KW-1133">Transmembrane helix</keyword>
<keyword evidence="1" id="KW-0378">Hydrolase</keyword>
<keyword evidence="5" id="KW-1185">Reference proteome</keyword>